<proteinExistence type="predicted"/>
<evidence type="ECO:0000313" key="2">
    <source>
        <dbReference type="EMBL" id="KKL68997.1"/>
    </source>
</evidence>
<name>A0A0F9H110_9ZZZZ</name>
<evidence type="ECO:0000256" key="1">
    <source>
        <dbReference type="SAM" id="MobiDB-lite"/>
    </source>
</evidence>
<accession>A0A0F9H110</accession>
<protein>
    <submittedName>
        <fullName evidence="2">Uncharacterized protein</fullName>
    </submittedName>
</protein>
<feature type="region of interest" description="Disordered" evidence="1">
    <location>
        <begin position="13"/>
        <end position="38"/>
    </location>
</feature>
<reference evidence="2" key="1">
    <citation type="journal article" date="2015" name="Nature">
        <title>Complex archaea that bridge the gap between prokaryotes and eukaryotes.</title>
        <authorList>
            <person name="Spang A."/>
            <person name="Saw J.H."/>
            <person name="Jorgensen S.L."/>
            <person name="Zaremba-Niedzwiedzka K."/>
            <person name="Martijn J."/>
            <person name="Lind A.E."/>
            <person name="van Eijk R."/>
            <person name="Schleper C."/>
            <person name="Guy L."/>
            <person name="Ettema T.J."/>
        </authorList>
    </citation>
    <scope>NUCLEOTIDE SEQUENCE</scope>
</reference>
<organism evidence="2">
    <name type="scientific">marine sediment metagenome</name>
    <dbReference type="NCBI Taxonomy" id="412755"/>
    <lineage>
        <taxon>unclassified sequences</taxon>
        <taxon>metagenomes</taxon>
        <taxon>ecological metagenomes</taxon>
    </lineage>
</organism>
<sequence length="38" mass="4672">MKYTISRWFGLARRRAKKKKKQDKLKANEKRYENKGKS</sequence>
<feature type="compositionally biased region" description="Basic residues" evidence="1">
    <location>
        <begin position="13"/>
        <end position="23"/>
    </location>
</feature>
<dbReference type="AlphaFoldDB" id="A0A0F9H110"/>
<dbReference type="EMBL" id="LAZR01026360">
    <property type="protein sequence ID" value="KKL68997.1"/>
    <property type="molecule type" value="Genomic_DNA"/>
</dbReference>
<feature type="compositionally biased region" description="Basic and acidic residues" evidence="1">
    <location>
        <begin position="24"/>
        <end position="38"/>
    </location>
</feature>
<gene>
    <name evidence="2" type="ORF">LCGC14_2119390</name>
</gene>
<comment type="caution">
    <text evidence="2">The sequence shown here is derived from an EMBL/GenBank/DDBJ whole genome shotgun (WGS) entry which is preliminary data.</text>
</comment>